<dbReference type="Proteomes" id="UP001500064">
    <property type="component" value="Unassembled WGS sequence"/>
</dbReference>
<name>A0ABN2HHP0_9ACTN</name>
<proteinExistence type="predicted"/>
<keyword evidence="2" id="KW-1185">Reference proteome</keyword>
<comment type="caution">
    <text evidence="1">The sequence shown here is derived from an EMBL/GenBank/DDBJ whole genome shotgun (WGS) entry which is preliminary data.</text>
</comment>
<accession>A0ABN2HHP0</accession>
<evidence type="ECO:0000313" key="1">
    <source>
        <dbReference type="EMBL" id="GAA1687192.1"/>
    </source>
</evidence>
<reference evidence="1 2" key="1">
    <citation type="journal article" date="2019" name="Int. J. Syst. Evol. Microbiol.">
        <title>The Global Catalogue of Microorganisms (GCM) 10K type strain sequencing project: providing services to taxonomists for standard genome sequencing and annotation.</title>
        <authorList>
            <consortium name="The Broad Institute Genomics Platform"/>
            <consortium name="The Broad Institute Genome Sequencing Center for Infectious Disease"/>
            <person name="Wu L."/>
            <person name="Ma J."/>
        </authorList>
    </citation>
    <scope>NUCLEOTIDE SEQUENCE [LARGE SCALE GENOMIC DNA]</scope>
    <source>
        <strain evidence="1 2">JCM 13929</strain>
    </source>
</reference>
<gene>
    <name evidence="1" type="ORF">GCM10009733_099820</name>
</gene>
<organism evidence="1 2">
    <name type="scientific">Nonomuraea maheshkhaliensis</name>
    <dbReference type="NCBI Taxonomy" id="419590"/>
    <lineage>
        <taxon>Bacteria</taxon>
        <taxon>Bacillati</taxon>
        <taxon>Actinomycetota</taxon>
        <taxon>Actinomycetes</taxon>
        <taxon>Streptosporangiales</taxon>
        <taxon>Streptosporangiaceae</taxon>
        <taxon>Nonomuraea</taxon>
    </lineage>
</organism>
<evidence type="ECO:0000313" key="2">
    <source>
        <dbReference type="Proteomes" id="UP001500064"/>
    </source>
</evidence>
<protein>
    <submittedName>
        <fullName evidence="1">Uncharacterized protein</fullName>
    </submittedName>
</protein>
<dbReference type="EMBL" id="BAAAMU010000153">
    <property type="protein sequence ID" value="GAA1687192.1"/>
    <property type="molecule type" value="Genomic_DNA"/>
</dbReference>
<sequence length="79" mass="9053">MRERVGVAADELLALRAGLVTRDLEGFVHTSESIRGRRRSRDNFPWYDRAERARTGYVGCREADAVDRSGRRAVTWKDS</sequence>